<gene>
    <name evidence="2" type="ORF">SCHPADRAFT_710406</name>
</gene>
<sequence>MNDRCAHRANIHWDGTGDWSARSLSSFVFHSLPPTFEEHDVIACLPSRLLRVPVAFSPSCITATHISSSPILRATLPARHLPPVPPVPRVYHHLHLTSLNRRPRPNLIYDHNHAHTQHADSAHHNTNRRSLQPQPTSHPFPRRTRTRGRES</sequence>
<feature type="compositionally biased region" description="Basic residues" evidence="1">
    <location>
        <begin position="140"/>
        <end position="151"/>
    </location>
</feature>
<feature type="region of interest" description="Disordered" evidence="1">
    <location>
        <begin position="116"/>
        <end position="151"/>
    </location>
</feature>
<organism evidence="2 3">
    <name type="scientific">Schizopora paradoxa</name>
    <dbReference type="NCBI Taxonomy" id="27342"/>
    <lineage>
        <taxon>Eukaryota</taxon>
        <taxon>Fungi</taxon>
        <taxon>Dikarya</taxon>
        <taxon>Basidiomycota</taxon>
        <taxon>Agaricomycotina</taxon>
        <taxon>Agaricomycetes</taxon>
        <taxon>Hymenochaetales</taxon>
        <taxon>Schizoporaceae</taxon>
        <taxon>Schizopora</taxon>
    </lineage>
</organism>
<accession>A0A0H2RLU9</accession>
<dbReference type="EMBL" id="KQ086262">
    <property type="protein sequence ID" value="KLO05841.1"/>
    <property type="molecule type" value="Genomic_DNA"/>
</dbReference>
<evidence type="ECO:0000313" key="3">
    <source>
        <dbReference type="Proteomes" id="UP000053477"/>
    </source>
</evidence>
<reference evidence="2 3" key="1">
    <citation type="submission" date="2015-04" db="EMBL/GenBank/DDBJ databases">
        <title>Complete genome sequence of Schizopora paradoxa KUC8140, a cosmopolitan wood degrader in East Asia.</title>
        <authorList>
            <consortium name="DOE Joint Genome Institute"/>
            <person name="Min B."/>
            <person name="Park H."/>
            <person name="Jang Y."/>
            <person name="Kim J.-J."/>
            <person name="Kim K.H."/>
            <person name="Pangilinan J."/>
            <person name="Lipzen A."/>
            <person name="Riley R."/>
            <person name="Grigoriev I.V."/>
            <person name="Spatafora J.W."/>
            <person name="Choi I.-G."/>
        </authorList>
    </citation>
    <scope>NUCLEOTIDE SEQUENCE [LARGE SCALE GENOMIC DNA]</scope>
    <source>
        <strain evidence="2 3">KUC8140</strain>
    </source>
</reference>
<dbReference type="Proteomes" id="UP000053477">
    <property type="component" value="Unassembled WGS sequence"/>
</dbReference>
<keyword evidence="3" id="KW-1185">Reference proteome</keyword>
<proteinExistence type="predicted"/>
<protein>
    <submittedName>
        <fullName evidence="2">Uncharacterized protein</fullName>
    </submittedName>
</protein>
<name>A0A0H2RLU9_9AGAM</name>
<feature type="compositionally biased region" description="Polar residues" evidence="1">
    <location>
        <begin position="128"/>
        <end position="137"/>
    </location>
</feature>
<dbReference type="AlphaFoldDB" id="A0A0H2RLU9"/>
<dbReference type="InParanoid" id="A0A0H2RLU9"/>
<evidence type="ECO:0000256" key="1">
    <source>
        <dbReference type="SAM" id="MobiDB-lite"/>
    </source>
</evidence>
<evidence type="ECO:0000313" key="2">
    <source>
        <dbReference type="EMBL" id="KLO05841.1"/>
    </source>
</evidence>